<dbReference type="InterPro" id="IPR028098">
    <property type="entry name" value="Glyco_trans_4-like_N"/>
</dbReference>
<dbReference type="PANTHER" id="PTHR12526">
    <property type="entry name" value="GLYCOSYLTRANSFERASE"/>
    <property type="match status" value="1"/>
</dbReference>
<evidence type="ECO:0000313" key="4">
    <source>
        <dbReference type="Proteomes" id="UP000030081"/>
    </source>
</evidence>
<dbReference type="Pfam" id="PF00534">
    <property type="entry name" value="Glycos_transf_1"/>
    <property type="match status" value="1"/>
</dbReference>
<reference evidence="3 4" key="1">
    <citation type="submission" date="2014-10" db="EMBL/GenBank/DDBJ databases">
        <title>The Complete Genome Sequence for the Shellfish Pathogen Vibrio coralliilyticus RE98 Isolated from a Shellfish Hatchery.</title>
        <authorList>
            <person name="Richards G.P."/>
            <person name="Bono J.L."/>
            <person name="Watson M.A."/>
            <person name="Needleman D.S."/>
        </authorList>
    </citation>
    <scope>NUCLEOTIDE SEQUENCE [LARGE SCALE GENOMIC DNA]</scope>
    <source>
        <strain evidence="3 4">RE98</strain>
    </source>
</reference>
<dbReference type="AlphaFoldDB" id="A0AAN0VYQ3"/>
<evidence type="ECO:0000259" key="1">
    <source>
        <dbReference type="Pfam" id="PF00534"/>
    </source>
</evidence>
<protein>
    <submittedName>
        <fullName evidence="3">Glycosyl transferase group 1</fullName>
    </submittedName>
</protein>
<dbReference type="InterPro" id="IPR001296">
    <property type="entry name" value="Glyco_trans_1"/>
</dbReference>
<gene>
    <name evidence="3" type="ORF">IX92_15310</name>
</gene>
<organism evidence="3 4">
    <name type="scientific">Vibrio coralliilyticus</name>
    <dbReference type="NCBI Taxonomy" id="190893"/>
    <lineage>
        <taxon>Bacteria</taxon>
        <taxon>Pseudomonadati</taxon>
        <taxon>Pseudomonadota</taxon>
        <taxon>Gammaproteobacteria</taxon>
        <taxon>Vibrionales</taxon>
        <taxon>Vibrionaceae</taxon>
        <taxon>Vibrio</taxon>
    </lineage>
</organism>
<dbReference type="GO" id="GO:1901135">
    <property type="term" value="P:carbohydrate derivative metabolic process"/>
    <property type="evidence" value="ECO:0007669"/>
    <property type="project" value="UniProtKB-ARBA"/>
</dbReference>
<dbReference type="Proteomes" id="UP000030081">
    <property type="component" value="Chromosome 1"/>
</dbReference>
<feature type="domain" description="Glycosyltransferase subfamily 4-like N-terminal" evidence="2">
    <location>
        <begin position="22"/>
        <end position="172"/>
    </location>
</feature>
<evidence type="ECO:0000259" key="2">
    <source>
        <dbReference type="Pfam" id="PF13439"/>
    </source>
</evidence>
<dbReference type="Pfam" id="PF13439">
    <property type="entry name" value="Glyco_transf_4"/>
    <property type="match status" value="1"/>
</dbReference>
<evidence type="ECO:0000313" key="3">
    <source>
        <dbReference type="EMBL" id="AIW20318.1"/>
    </source>
</evidence>
<dbReference type="CDD" id="cd03801">
    <property type="entry name" value="GT4_PimA-like"/>
    <property type="match status" value="1"/>
</dbReference>
<feature type="domain" description="Glycosyl transferase family 1" evidence="1">
    <location>
        <begin position="185"/>
        <end position="348"/>
    </location>
</feature>
<dbReference type="GO" id="GO:0016757">
    <property type="term" value="F:glycosyltransferase activity"/>
    <property type="evidence" value="ECO:0007669"/>
    <property type="project" value="InterPro"/>
</dbReference>
<keyword evidence="3" id="KW-0808">Transferase</keyword>
<dbReference type="EMBL" id="CP009617">
    <property type="protein sequence ID" value="AIW20318.1"/>
    <property type="molecule type" value="Genomic_DNA"/>
</dbReference>
<accession>A0AAN0VYQ3</accession>
<name>A0AAN0VYQ3_9VIBR</name>
<proteinExistence type="predicted"/>
<dbReference type="Gene3D" id="3.40.50.2000">
    <property type="entry name" value="Glycogen Phosphorylase B"/>
    <property type="match status" value="2"/>
</dbReference>
<dbReference type="KEGG" id="vcy:IX92_15310"/>
<dbReference type="SUPFAM" id="SSF53756">
    <property type="entry name" value="UDP-Glycosyltransferase/glycogen phosphorylase"/>
    <property type="match status" value="1"/>
</dbReference>
<sequence>MAQIGLYVNKPVILHICLSKGWGGLEMYPIRIGKEFQERGYKIYGLCISNSQVAKGMRDAGIEVFEIKNKSSLIFSDLFKLNSWLKERSVNTVHCHKSGDVLVSALLSLVTTRCSFFTEHMGITSSKKDLYHTWIYKHLDKVLAISNETYQRNLIALPVKKEKLTRLWLGTDIPKARNNTLESIIEIKKKLGLKSNSITIGNVGRICPGKGQKELLEGFALIAGNYPKTQLLIVGGLKISQGADTNYLKTLQDMIVELGLEDRVIFAGFKKDTYEALSIMDIVCLPNHNEAFGLTAIEAMAARKAIVASTTGALPEVLDNTALFCNPLNPNEIASRIESYINDHDLKNDNAGMAYLRAKKEFSMEAHISKLEKLYYK</sequence>
<keyword evidence="4" id="KW-1185">Reference proteome</keyword>